<feature type="domain" description="NADAR" evidence="1">
    <location>
        <begin position="24"/>
        <end position="114"/>
    </location>
</feature>
<dbReference type="InterPro" id="IPR012816">
    <property type="entry name" value="NADAR"/>
</dbReference>
<dbReference type="EMBL" id="HBKO01038271">
    <property type="protein sequence ID" value="CAE2266413.1"/>
    <property type="molecule type" value="Transcribed_RNA"/>
</dbReference>
<dbReference type="SUPFAM" id="SSF143990">
    <property type="entry name" value="YbiA-like"/>
    <property type="match status" value="1"/>
</dbReference>
<reference evidence="2" key="1">
    <citation type="submission" date="2021-01" db="EMBL/GenBank/DDBJ databases">
        <authorList>
            <person name="Corre E."/>
            <person name="Pelletier E."/>
            <person name="Niang G."/>
            <person name="Scheremetjew M."/>
            <person name="Finn R."/>
            <person name="Kale V."/>
            <person name="Holt S."/>
            <person name="Cochrane G."/>
            <person name="Meng A."/>
            <person name="Brown T."/>
            <person name="Cohen L."/>
        </authorList>
    </citation>
    <scope>NUCLEOTIDE SEQUENCE</scope>
    <source>
        <strain evidence="2">UIO037</strain>
    </source>
</reference>
<protein>
    <recommendedName>
        <fullName evidence="1">NADAR domain-containing protein</fullName>
    </recommendedName>
</protein>
<gene>
    <name evidence="2" type="ORF">CPOL0286_LOCUS17504</name>
</gene>
<dbReference type="Gene3D" id="1.10.357.40">
    <property type="entry name" value="YbiA-like"/>
    <property type="match status" value="1"/>
</dbReference>
<sequence>MGGPALIDGEHVEGTDNFLIAPFVIDGLTHQSCEHYFQWAKFASAIDAYSVQHCEAIRQCPTGGKVWQMGQSRRATMRPDWEVVKANVMYRAVSAKMEQHPKLAAELAATSGAIRAAPSTADWQHVNGLILERVREECRPPESRGDPKRYAALVALTEPPVPLVVDGRELRIGC</sequence>
<accession>A0A6T8CYN1</accession>
<dbReference type="Pfam" id="PF08719">
    <property type="entry name" value="NADAR"/>
    <property type="match status" value="1"/>
</dbReference>
<evidence type="ECO:0000313" key="2">
    <source>
        <dbReference type="EMBL" id="CAE2266413.1"/>
    </source>
</evidence>
<organism evidence="2">
    <name type="scientific">Prymnesium polylepis</name>
    <dbReference type="NCBI Taxonomy" id="72548"/>
    <lineage>
        <taxon>Eukaryota</taxon>
        <taxon>Haptista</taxon>
        <taxon>Haptophyta</taxon>
        <taxon>Prymnesiophyceae</taxon>
        <taxon>Prymnesiales</taxon>
        <taxon>Prymnesiaceae</taxon>
        <taxon>Prymnesium</taxon>
    </lineage>
</organism>
<proteinExistence type="predicted"/>
<evidence type="ECO:0000259" key="1">
    <source>
        <dbReference type="Pfam" id="PF08719"/>
    </source>
</evidence>
<dbReference type="InterPro" id="IPR037238">
    <property type="entry name" value="YbiA-like_sf"/>
</dbReference>
<dbReference type="AlphaFoldDB" id="A0A6T8CYN1"/>
<name>A0A6T8CYN1_9EUKA</name>
<dbReference type="CDD" id="cd15457">
    <property type="entry name" value="NADAR"/>
    <property type="match status" value="1"/>
</dbReference>